<sequence length="131" mass="15127">MELNERLDKELERRFEDLGNLETGSDEQGKATDNIVKLYKLRMDENEQENSKNADEDKAVLERHKLELEEQKAKDDKLIRILTTVTSVGVTIAGFAVGSHWYGKGFKFEETGTICSSTFKGLMRDFRFFKK</sequence>
<keyword evidence="1" id="KW-0812">Transmembrane</keyword>
<keyword evidence="1" id="KW-1133">Transmembrane helix</keyword>
<organism evidence="2">
    <name type="scientific">Siphoviridae sp. ctx254</name>
    <dbReference type="NCBI Taxonomy" id="2825737"/>
    <lineage>
        <taxon>Viruses</taxon>
        <taxon>Duplodnaviria</taxon>
        <taxon>Heunggongvirae</taxon>
        <taxon>Uroviricota</taxon>
        <taxon>Caudoviricetes</taxon>
    </lineage>
</organism>
<feature type="transmembrane region" description="Helical" evidence="1">
    <location>
        <begin position="81"/>
        <end position="102"/>
    </location>
</feature>
<dbReference type="EMBL" id="BK015941">
    <property type="protein sequence ID" value="DAF86214.1"/>
    <property type="molecule type" value="Genomic_DNA"/>
</dbReference>
<proteinExistence type="predicted"/>
<evidence type="ECO:0000256" key="1">
    <source>
        <dbReference type="SAM" id="Phobius"/>
    </source>
</evidence>
<name>A0A8S5TVJ0_9CAUD</name>
<keyword evidence="1" id="KW-0472">Membrane</keyword>
<evidence type="ECO:0000313" key="2">
    <source>
        <dbReference type="EMBL" id="DAF86214.1"/>
    </source>
</evidence>
<protein>
    <submittedName>
        <fullName evidence="2">Uncharacterized protein</fullName>
    </submittedName>
</protein>
<reference evidence="2" key="1">
    <citation type="journal article" date="2021" name="Proc. Natl. Acad. Sci. U.S.A.">
        <title>A Catalog of Tens of Thousands of Viruses from Human Metagenomes Reveals Hidden Associations with Chronic Diseases.</title>
        <authorList>
            <person name="Tisza M.J."/>
            <person name="Buck C.B."/>
        </authorList>
    </citation>
    <scope>NUCLEOTIDE SEQUENCE</scope>
    <source>
        <strain evidence="2">Ctx254</strain>
    </source>
</reference>
<accession>A0A8S5TVJ0</accession>